<dbReference type="PANTHER" id="PTHR47053:SF1">
    <property type="entry name" value="MUREIN DD-ENDOPEPTIDASE MEPH-RELATED"/>
    <property type="match status" value="1"/>
</dbReference>
<dbReference type="InterPro" id="IPR000064">
    <property type="entry name" value="NLP_P60_dom"/>
</dbReference>
<proteinExistence type="inferred from homology"/>
<comment type="similarity">
    <text evidence="1">Belongs to the peptidase C40 family.</text>
</comment>
<accession>A0A853CB61</accession>
<dbReference type="GO" id="GO:0008234">
    <property type="term" value="F:cysteine-type peptidase activity"/>
    <property type="evidence" value="ECO:0007669"/>
    <property type="project" value="UniProtKB-KW"/>
</dbReference>
<evidence type="ECO:0000256" key="2">
    <source>
        <dbReference type="ARBA" id="ARBA00022670"/>
    </source>
</evidence>
<evidence type="ECO:0000256" key="5">
    <source>
        <dbReference type="SAM" id="Coils"/>
    </source>
</evidence>
<keyword evidence="5" id="KW-0175">Coiled coil</keyword>
<name>A0A853CB61_9ACTN</name>
<dbReference type="InterPro" id="IPR038765">
    <property type="entry name" value="Papain-like_cys_pep_sf"/>
</dbReference>
<dbReference type="EMBL" id="JACBZT010000001">
    <property type="protein sequence ID" value="NYJ05225.1"/>
    <property type="molecule type" value="Genomic_DNA"/>
</dbReference>
<dbReference type="PROSITE" id="PS51935">
    <property type="entry name" value="NLPC_P60"/>
    <property type="match status" value="1"/>
</dbReference>
<evidence type="ECO:0000256" key="3">
    <source>
        <dbReference type="ARBA" id="ARBA00022801"/>
    </source>
</evidence>
<dbReference type="Pfam" id="PF00877">
    <property type="entry name" value="NLPC_P60"/>
    <property type="match status" value="1"/>
</dbReference>
<feature type="chain" id="PRO_5032416811" evidence="6">
    <location>
        <begin position="20"/>
        <end position="327"/>
    </location>
</feature>
<evidence type="ECO:0000256" key="6">
    <source>
        <dbReference type="SAM" id="SignalP"/>
    </source>
</evidence>
<sequence>MLTAALSASLAGTLTPAAAAPSSAADAKTLVEQTGAQLSQLDEQVHQAEAIVAQQQQAATDAAAQAAAAKAAVDAYGPQLQAIAKSGISGSTQSRLAAFLTSESAADLVDQMTTLDMIASHVQGVISAVAAAQAQAAAAQAAADQAAAQAQSSLAQLQAQQQQLQQQADQYEADFKRLSAAEQAQVSTALGGPSLSAPNADVIVSGVANEVIATAIRTALAQVGKPYVFGASGPNGFDCSGLTMFAYAAAGVSLPHSSSAQSRLGVAVSRSELQPGDLVYFYSPVSHVGLYIGNGMMVHARTYGQPVAVTTVDMNGYAGARRIITGG</sequence>
<organism evidence="8 9">
    <name type="scientific">Petropleomorpha daqingensis</name>
    <dbReference type="NCBI Taxonomy" id="2026353"/>
    <lineage>
        <taxon>Bacteria</taxon>
        <taxon>Bacillati</taxon>
        <taxon>Actinomycetota</taxon>
        <taxon>Actinomycetes</taxon>
        <taxon>Geodermatophilales</taxon>
        <taxon>Geodermatophilaceae</taxon>
        <taxon>Petropleomorpha</taxon>
    </lineage>
</organism>
<protein>
    <submittedName>
        <fullName evidence="8">Cell wall-associated NlpC family hydrolase</fullName>
    </submittedName>
</protein>
<evidence type="ECO:0000313" key="8">
    <source>
        <dbReference type="EMBL" id="NYJ05225.1"/>
    </source>
</evidence>
<keyword evidence="2" id="KW-0645">Protease</keyword>
<dbReference type="AlphaFoldDB" id="A0A853CB61"/>
<dbReference type="GO" id="GO:0006508">
    <property type="term" value="P:proteolysis"/>
    <property type="evidence" value="ECO:0007669"/>
    <property type="project" value="UniProtKB-KW"/>
</dbReference>
<dbReference type="RefSeq" id="WP_366488948.1">
    <property type="nucleotide sequence ID" value="NZ_JACBZT010000001.1"/>
</dbReference>
<feature type="coiled-coil region" evidence="5">
    <location>
        <begin position="129"/>
        <end position="181"/>
    </location>
</feature>
<comment type="caution">
    <text evidence="8">The sequence shown here is derived from an EMBL/GenBank/DDBJ whole genome shotgun (WGS) entry which is preliminary data.</text>
</comment>
<keyword evidence="4" id="KW-0788">Thiol protease</keyword>
<keyword evidence="3 8" id="KW-0378">Hydrolase</keyword>
<evidence type="ECO:0000313" key="9">
    <source>
        <dbReference type="Proteomes" id="UP000541969"/>
    </source>
</evidence>
<dbReference type="PANTHER" id="PTHR47053">
    <property type="entry name" value="MUREIN DD-ENDOPEPTIDASE MEPH-RELATED"/>
    <property type="match status" value="1"/>
</dbReference>
<gene>
    <name evidence="8" type="ORF">GGQ55_001503</name>
</gene>
<keyword evidence="6" id="KW-0732">Signal</keyword>
<dbReference type="Proteomes" id="UP000541969">
    <property type="component" value="Unassembled WGS sequence"/>
</dbReference>
<feature type="signal peptide" evidence="6">
    <location>
        <begin position="1"/>
        <end position="19"/>
    </location>
</feature>
<evidence type="ECO:0000259" key="7">
    <source>
        <dbReference type="PROSITE" id="PS51935"/>
    </source>
</evidence>
<evidence type="ECO:0000256" key="1">
    <source>
        <dbReference type="ARBA" id="ARBA00007074"/>
    </source>
</evidence>
<keyword evidence="9" id="KW-1185">Reference proteome</keyword>
<feature type="domain" description="NlpC/P60" evidence="7">
    <location>
        <begin position="209"/>
        <end position="327"/>
    </location>
</feature>
<dbReference type="InterPro" id="IPR051202">
    <property type="entry name" value="Peptidase_C40"/>
</dbReference>
<evidence type="ECO:0000256" key="4">
    <source>
        <dbReference type="ARBA" id="ARBA00022807"/>
    </source>
</evidence>
<feature type="coiled-coil region" evidence="5">
    <location>
        <begin position="31"/>
        <end position="58"/>
    </location>
</feature>
<dbReference type="Gene3D" id="3.90.1720.10">
    <property type="entry name" value="endopeptidase domain like (from Nostoc punctiforme)"/>
    <property type="match status" value="1"/>
</dbReference>
<reference evidence="8 9" key="1">
    <citation type="submission" date="2020-07" db="EMBL/GenBank/DDBJ databases">
        <title>Sequencing the genomes of 1000 actinobacteria strains.</title>
        <authorList>
            <person name="Klenk H.-P."/>
        </authorList>
    </citation>
    <scope>NUCLEOTIDE SEQUENCE [LARGE SCALE GENOMIC DNA]</scope>
    <source>
        <strain evidence="8 9">DSM 104001</strain>
    </source>
</reference>
<dbReference type="SUPFAM" id="SSF54001">
    <property type="entry name" value="Cysteine proteinases"/>
    <property type="match status" value="1"/>
</dbReference>